<evidence type="ECO:0000259" key="5">
    <source>
        <dbReference type="SMART" id="SM00249"/>
    </source>
</evidence>
<dbReference type="GO" id="GO:0008270">
    <property type="term" value="F:zinc ion binding"/>
    <property type="evidence" value="ECO:0007669"/>
    <property type="project" value="UniProtKB-KW"/>
</dbReference>
<reference evidence="7" key="1">
    <citation type="submission" date="2013-09" db="EMBL/GenBank/DDBJ databases">
        <title>Corchorus olitorius genome sequencing.</title>
        <authorList>
            <person name="Alam M."/>
            <person name="Haque M.S."/>
            <person name="Islam M.S."/>
            <person name="Emdad E.M."/>
            <person name="Islam M.M."/>
            <person name="Ahmed B."/>
            <person name="Halim A."/>
            <person name="Hossen Q.M.M."/>
            <person name="Hossain M.Z."/>
            <person name="Ahmed R."/>
            <person name="Khan M.M."/>
            <person name="Islam R."/>
            <person name="Rashid M.M."/>
            <person name="Khan S.A."/>
            <person name="Rahman M.S."/>
            <person name="Alam M."/>
            <person name="Yahiya A.S."/>
            <person name="Khan M.S."/>
            <person name="Azam M.S."/>
            <person name="Haque T."/>
            <person name="Lashkar M.Z.H."/>
            <person name="Akhand A.I."/>
            <person name="Morshed G."/>
            <person name="Roy S."/>
            <person name="Uddin K.S."/>
            <person name="Rabeya T."/>
            <person name="Hossain A.S."/>
            <person name="Chowdhury A."/>
            <person name="Snigdha A.R."/>
            <person name="Mortoza M.S."/>
            <person name="Matin S.A."/>
            <person name="Hoque S.M.E."/>
            <person name="Islam M.K."/>
            <person name="Roy D.K."/>
            <person name="Haider R."/>
            <person name="Moosa M.M."/>
            <person name="Elias S.M."/>
            <person name="Hasan A.M."/>
            <person name="Jahan S."/>
            <person name="Shafiuddin M."/>
            <person name="Mahmood N."/>
            <person name="Shommy N.S."/>
        </authorList>
    </citation>
    <scope>NUCLEOTIDE SEQUENCE [LARGE SCALE GENOMIC DNA]</scope>
    <source>
        <strain evidence="7">cv. O-4</strain>
    </source>
</reference>
<evidence type="ECO:0000256" key="1">
    <source>
        <dbReference type="ARBA" id="ARBA00022723"/>
    </source>
</evidence>
<dbReference type="STRING" id="93759.A0A1R3JQ52"/>
<dbReference type="OrthoDB" id="938199at2759"/>
<dbReference type="AlphaFoldDB" id="A0A1R3JQ52"/>
<dbReference type="InterPro" id="IPR004146">
    <property type="entry name" value="DC1"/>
</dbReference>
<proteinExistence type="predicted"/>
<dbReference type="InterPro" id="IPR046349">
    <property type="entry name" value="C1-like_sf"/>
</dbReference>
<keyword evidence="1" id="KW-0479">Metal-binding</keyword>
<evidence type="ECO:0000313" key="7">
    <source>
        <dbReference type="Proteomes" id="UP000187203"/>
    </source>
</evidence>
<feature type="domain" description="Zinc finger PHD-type" evidence="5">
    <location>
        <begin position="449"/>
        <end position="508"/>
    </location>
</feature>
<dbReference type="PANTHER" id="PTHR32410:SF165">
    <property type="entry name" value="C1 DOMAIN FAMILY PROTEIN, PUTATIVE-RELATED"/>
    <property type="match status" value="1"/>
</dbReference>
<protein>
    <submittedName>
        <fullName evidence="6">Zinc finger, PHD-type</fullName>
    </submittedName>
</protein>
<name>A0A1R3JQ52_9ROSI</name>
<dbReference type="SMART" id="SM00249">
    <property type="entry name" value="PHD"/>
    <property type="match status" value="5"/>
</dbReference>
<evidence type="ECO:0000256" key="4">
    <source>
        <dbReference type="ARBA" id="ARBA00022833"/>
    </source>
</evidence>
<dbReference type="Proteomes" id="UP000187203">
    <property type="component" value="Unassembled WGS sequence"/>
</dbReference>
<organism evidence="6 7">
    <name type="scientific">Corchorus olitorius</name>
    <dbReference type="NCBI Taxonomy" id="93759"/>
    <lineage>
        <taxon>Eukaryota</taxon>
        <taxon>Viridiplantae</taxon>
        <taxon>Streptophyta</taxon>
        <taxon>Embryophyta</taxon>
        <taxon>Tracheophyta</taxon>
        <taxon>Spermatophyta</taxon>
        <taxon>Magnoliopsida</taxon>
        <taxon>eudicotyledons</taxon>
        <taxon>Gunneridae</taxon>
        <taxon>Pentapetalae</taxon>
        <taxon>rosids</taxon>
        <taxon>malvids</taxon>
        <taxon>Malvales</taxon>
        <taxon>Malvaceae</taxon>
        <taxon>Grewioideae</taxon>
        <taxon>Apeibeae</taxon>
        <taxon>Corchorus</taxon>
    </lineage>
</organism>
<keyword evidence="4" id="KW-0862">Zinc</keyword>
<dbReference type="Pfam" id="PF03107">
    <property type="entry name" value="C1_2"/>
    <property type="match status" value="6"/>
</dbReference>
<evidence type="ECO:0000313" key="6">
    <source>
        <dbReference type="EMBL" id="OMO96988.1"/>
    </source>
</evidence>
<keyword evidence="7" id="KW-1185">Reference proteome</keyword>
<accession>A0A1R3JQ52</accession>
<feature type="domain" description="Zinc finger PHD-type" evidence="5">
    <location>
        <begin position="563"/>
        <end position="605"/>
    </location>
</feature>
<keyword evidence="2" id="KW-0677">Repeat</keyword>
<evidence type="ECO:0000256" key="3">
    <source>
        <dbReference type="ARBA" id="ARBA00022771"/>
    </source>
</evidence>
<dbReference type="InterPro" id="IPR001965">
    <property type="entry name" value="Znf_PHD"/>
</dbReference>
<feature type="domain" description="Zinc finger PHD-type" evidence="5">
    <location>
        <begin position="621"/>
        <end position="687"/>
    </location>
</feature>
<comment type="caution">
    <text evidence="6">The sequence shown here is derived from an EMBL/GenBank/DDBJ whole genome shotgun (WGS) entry which is preliminary data.</text>
</comment>
<feature type="domain" description="Zinc finger PHD-type" evidence="5">
    <location>
        <begin position="293"/>
        <end position="371"/>
    </location>
</feature>
<dbReference type="PANTHER" id="PTHR32410">
    <property type="entry name" value="CYSTEINE/HISTIDINE-RICH C1 DOMAIN FAMILY PROTEIN"/>
    <property type="match status" value="1"/>
</dbReference>
<dbReference type="Gene3D" id="3.30.60.20">
    <property type="match status" value="1"/>
</dbReference>
<feature type="domain" description="Zinc finger PHD-type" evidence="5">
    <location>
        <begin position="110"/>
        <end position="179"/>
    </location>
</feature>
<evidence type="ECO:0000256" key="2">
    <source>
        <dbReference type="ARBA" id="ARBA00022737"/>
    </source>
</evidence>
<dbReference type="SUPFAM" id="SSF57889">
    <property type="entry name" value="Cysteine-rich domain"/>
    <property type="match status" value="5"/>
</dbReference>
<sequence length="718" mass="81991">MGLGLTEKDFLISVFLTCKQLIAKREREREMELQHFSHIHPLLFIEDPINENKKVANCSGCGELVSGPSFSCMACGFYLDKTCGEAPSELAHPFHRDHSLNLLTSKPRCRCHFCGKDCENFLYHCSSCELSLHIKCALFLYKFARKKIGDLQIAHIDPLIPTENIHPERLKEAKCFACQKPLLDSQSQAYLSLDSGFYLHKLCLPLEIEINHLSHRQHSLFLQFRRKHCQICNENTPTFSSLQLRPGIGLVYYCETCQFACDIKCLALVPPIVDEASIHQHPLSRCFRQVPFICDACGTSGNTVSYICSTCGLTIHRNCLALPRFIDSQGHHHPLSHKYFIADDECGAVECGICHEEVNKVHGSYYCSECKFVVHVPCAIDNPLTYRAIKSREAYQKLINEGPSDSMDPLFIVVKEIKLGENVINIEIKHFGHAHNLVLSEEEGEYEKWCDGCSLLITTPFYHCLQCDFFLHKSCAELQRKKRVFFAEDQEGPFHLTSYDIFLCSYCESLCSGFAYQCQKNSFVVSCIRCSEVSLMPYTSPGHKHPLFCYRPSGFSKRHGYGPCNACGGTTDLGAIYRCKVCNFNLHYPCVFLPQVVRHRCDEYRLKLTYHEENDYSEYLYCDICEEKRDPNNWFYHCATCDTSAHLVCILKDLPFVKRGSRLFNERIHPQTLVFMQREAYQCPAEICTLCGQPCLDLALVCSVAGCNYIRHLQCTLA</sequence>
<dbReference type="EMBL" id="AWUE01015525">
    <property type="protein sequence ID" value="OMO96988.1"/>
    <property type="molecule type" value="Genomic_DNA"/>
</dbReference>
<keyword evidence="3" id="KW-0863">Zinc-finger</keyword>
<gene>
    <name evidence="6" type="ORF">COLO4_14927</name>
</gene>
<dbReference type="InterPro" id="IPR053192">
    <property type="entry name" value="Vacuole_Formation_Reg"/>
</dbReference>